<accession>A0A5N0TCC7</accession>
<dbReference type="SUPFAM" id="SSF53474">
    <property type="entry name" value="alpha/beta-Hydrolases"/>
    <property type="match status" value="1"/>
</dbReference>
<evidence type="ECO:0000313" key="4">
    <source>
        <dbReference type="EMBL" id="KAA9132743.1"/>
    </source>
</evidence>
<dbReference type="Gene3D" id="3.40.50.1820">
    <property type="entry name" value="alpha/beta hydrolase"/>
    <property type="match status" value="1"/>
</dbReference>
<dbReference type="Proteomes" id="UP000325372">
    <property type="component" value="Unassembled WGS sequence"/>
</dbReference>
<gene>
    <name evidence="4" type="ORF">F3N42_05890</name>
</gene>
<dbReference type="InterPro" id="IPR029058">
    <property type="entry name" value="AB_hydrolase_fold"/>
</dbReference>
<keyword evidence="5" id="KW-1185">Reference proteome</keyword>
<dbReference type="EMBL" id="VYXP01000003">
    <property type="protein sequence ID" value="KAA9132743.1"/>
    <property type="molecule type" value="Genomic_DNA"/>
</dbReference>
<feature type="chain" id="PRO_5024292475" evidence="2">
    <location>
        <begin position="24"/>
        <end position="673"/>
    </location>
</feature>
<feature type="domain" description="Peptidase S9 prolyl oligopeptidase catalytic" evidence="3">
    <location>
        <begin position="475"/>
        <end position="647"/>
    </location>
</feature>
<dbReference type="InterPro" id="IPR001375">
    <property type="entry name" value="Peptidase_S9_cat"/>
</dbReference>
<dbReference type="Pfam" id="PF00326">
    <property type="entry name" value="Peptidase_S9"/>
    <property type="match status" value="1"/>
</dbReference>
<dbReference type="GO" id="GO:0004252">
    <property type="term" value="F:serine-type endopeptidase activity"/>
    <property type="evidence" value="ECO:0007669"/>
    <property type="project" value="TreeGrafter"/>
</dbReference>
<evidence type="ECO:0000256" key="1">
    <source>
        <dbReference type="ARBA" id="ARBA00022801"/>
    </source>
</evidence>
<evidence type="ECO:0000256" key="2">
    <source>
        <dbReference type="SAM" id="SignalP"/>
    </source>
</evidence>
<dbReference type="SUPFAM" id="SSF82171">
    <property type="entry name" value="DPP6 N-terminal domain-like"/>
    <property type="match status" value="1"/>
</dbReference>
<keyword evidence="1" id="KW-0378">Hydrolase</keyword>
<feature type="signal peptide" evidence="2">
    <location>
        <begin position="1"/>
        <end position="23"/>
    </location>
</feature>
<dbReference type="PANTHER" id="PTHR42776">
    <property type="entry name" value="SERINE PEPTIDASE S9 FAMILY MEMBER"/>
    <property type="match status" value="1"/>
</dbReference>
<dbReference type="RefSeq" id="WP_150863465.1">
    <property type="nucleotide sequence ID" value="NZ_VYXP01000003.1"/>
</dbReference>
<name>A0A5N0TCC7_9GAMM</name>
<sequence length="673" mass="73749">MISKTLRPLLAACLGLSTAPVLAKPIPVESFAKLPNISSVSMSTDGKQLVAIVAAPGSNNQDTAVATWDVDNLSKGPVVTPSGDRMKFIAANAMKADRILVAARQEWSGHLAGCGEGNLRGSTDTFVFKNYLTDGAHKEFDEAFAGSTRGINVSDAVQRCLELAGSANLVSNLPLDPSKVIISRVDTGSFQSDYYLYDLKNDRAELLFKGNRSETPGLFHPRDGHVVTRNETEAMGNDVFELRVLILDPATGEFSIHDKLTTLLHERYSVNVVGIDDETGKLYVLTDQFSDLVQAWMYDPKTREFDAEPLVAHPRFSIAGLGFGTQPSNFNQLVSFAVDGLEMEVTYVDGDLRSIHEGLKQAFPGKTVRIIDYNDGLSRVLFSTGNAQTPTAYHLVEDRQKVTNLGNSRPWINPEDIGEQRWVTYTARDGMEIPGILDLPAGWSKEDGPLPTLIHPHGGPWSRDRGGWDGSGWVPLLTSRGYAVLRPQYRGSSGLGRKLWLAGDKQWGLAMQDDKDDGAQWLVDQGIADPERLAIFGYSYGGFASVAAVVRPNSPYQCAIAGGPVANLAKLGNTWSENRLQRILQGRTVTGMDPMANADKANIPLLMFTGDRDVRTPDWHATDFEKAVRDKIDVTFVSIPDMPHSMPWYYSHFDQTLNLIVDFLEDDCGPGGL</sequence>
<dbReference type="PANTHER" id="PTHR42776:SF27">
    <property type="entry name" value="DIPEPTIDYL PEPTIDASE FAMILY MEMBER 6"/>
    <property type="match status" value="1"/>
</dbReference>
<organism evidence="4 5">
    <name type="scientific">Marinihelvus fidelis</name>
    <dbReference type="NCBI Taxonomy" id="2613842"/>
    <lineage>
        <taxon>Bacteria</taxon>
        <taxon>Pseudomonadati</taxon>
        <taxon>Pseudomonadota</taxon>
        <taxon>Gammaproteobacteria</taxon>
        <taxon>Chromatiales</taxon>
        <taxon>Wenzhouxiangellaceae</taxon>
        <taxon>Marinihelvus</taxon>
    </lineage>
</organism>
<keyword evidence="2" id="KW-0732">Signal</keyword>
<evidence type="ECO:0000313" key="5">
    <source>
        <dbReference type="Proteomes" id="UP000325372"/>
    </source>
</evidence>
<comment type="caution">
    <text evidence="4">The sequence shown here is derived from an EMBL/GenBank/DDBJ whole genome shotgun (WGS) entry which is preliminary data.</text>
</comment>
<evidence type="ECO:0000259" key="3">
    <source>
        <dbReference type="Pfam" id="PF00326"/>
    </source>
</evidence>
<reference evidence="4 5" key="1">
    <citation type="submission" date="2019-09" db="EMBL/GenBank/DDBJ databases">
        <title>Wenzhouxiangella sp. Genome sequencing and assembly.</title>
        <authorList>
            <person name="Zhang R."/>
        </authorList>
    </citation>
    <scope>NUCLEOTIDE SEQUENCE [LARGE SCALE GENOMIC DNA]</scope>
    <source>
        <strain evidence="4 5">W260</strain>
    </source>
</reference>
<protein>
    <submittedName>
        <fullName evidence="4">S9 family peptidase</fullName>
    </submittedName>
</protein>
<dbReference type="GO" id="GO:0006508">
    <property type="term" value="P:proteolysis"/>
    <property type="evidence" value="ECO:0007669"/>
    <property type="project" value="InterPro"/>
</dbReference>
<proteinExistence type="predicted"/>
<dbReference type="AlphaFoldDB" id="A0A5N0TCC7"/>